<proteinExistence type="inferred from homology"/>
<dbReference type="EMBL" id="CP042220">
    <property type="protein sequence ID" value="QDX29686.1"/>
    <property type="molecule type" value="Genomic_DNA"/>
</dbReference>
<dbReference type="SUPFAM" id="SSF54211">
    <property type="entry name" value="Ribosomal protein S5 domain 2-like"/>
    <property type="match status" value="1"/>
</dbReference>
<dbReference type="Gene3D" id="3.30.230.10">
    <property type="match status" value="1"/>
</dbReference>
<dbReference type="AlphaFoldDB" id="A0A5B8HKA1"/>
<dbReference type="OrthoDB" id="9758568at2"/>
<dbReference type="RefSeq" id="WP_042871234.1">
    <property type="nucleotide sequence ID" value="NZ_CM001975.1"/>
</dbReference>
<organism evidence="4 5">
    <name type="scientific">Dickeya poaceiphila</name>
    <dbReference type="NCBI Taxonomy" id="568768"/>
    <lineage>
        <taxon>Bacteria</taxon>
        <taxon>Pseudomonadati</taxon>
        <taxon>Pseudomonadota</taxon>
        <taxon>Gammaproteobacteria</taxon>
        <taxon>Enterobacterales</taxon>
        <taxon>Pectobacteriaceae</taxon>
        <taxon>Dickeya</taxon>
    </lineage>
</organism>
<dbReference type="GO" id="GO:0004252">
    <property type="term" value="F:serine-type endopeptidase activity"/>
    <property type="evidence" value="ECO:0007669"/>
    <property type="project" value="UniProtKB-UniRule"/>
</dbReference>
<comment type="catalytic activity">
    <reaction evidence="2">
        <text>Hydrolysis of proteins in presence of ATP.</text>
        <dbReference type="EC" id="3.4.21.53"/>
    </reaction>
</comment>
<dbReference type="PANTHER" id="PTHR10046">
    <property type="entry name" value="ATP DEPENDENT LON PROTEASE FAMILY MEMBER"/>
    <property type="match status" value="1"/>
</dbReference>
<dbReference type="GO" id="GO:0006508">
    <property type="term" value="P:proteolysis"/>
    <property type="evidence" value="ECO:0007669"/>
    <property type="project" value="UniProtKB-KW"/>
</dbReference>
<dbReference type="PRINTS" id="PR00830">
    <property type="entry name" value="ENDOLAPTASE"/>
</dbReference>
<dbReference type="Proteomes" id="UP000320591">
    <property type="component" value="Chromosome"/>
</dbReference>
<protein>
    <recommendedName>
        <fullName evidence="2">endopeptidase La</fullName>
        <ecNumber evidence="2">3.4.21.53</ecNumber>
    </recommendedName>
</protein>
<dbReference type="KEGG" id="dic:Dpoa569_0001493"/>
<feature type="active site" evidence="2">
    <location>
        <position position="437"/>
    </location>
</feature>
<feature type="domain" description="Lon proteolytic" evidence="3">
    <location>
        <begin position="345"/>
        <end position="542"/>
    </location>
</feature>
<dbReference type="GO" id="GO:0030163">
    <property type="term" value="P:protein catabolic process"/>
    <property type="evidence" value="ECO:0007669"/>
    <property type="project" value="InterPro"/>
</dbReference>
<evidence type="ECO:0000256" key="1">
    <source>
        <dbReference type="ARBA" id="ARBA00022670"/>
    </source>
</evidence>
<feature type="active site" evidence="2">
    <location>
        <position position="480"/>
    </location>
</feature>
<keyword evidence="1 2" id="KW-0645">Protease</keyword>
<keyword evidence="2" id="KW-0720">Serine protease</keyword>
<evidence type="ECO:0000259" key="3">
    <source>
        <dbReference type="PROSITE" id="PS51786"/>
    </source>
</evidence>
<comment type="similarity">
    <text evidence="2">Belongs to the peptidase S16 family.</text>
</comment>
<dbReference type="InterPro" id="IPR014721">
    <property type="entry name" value="Ribsml_uS5_D2-typ_fold_subgr"/>
</dbReference>
<dbReference type="Pfam" id="PF13654">
    <property type="entry name" value="AAA_32"/>
    <property type="match status" value="1"/>
</dbReference>
<dbReference type="InterPro" id="IPR027417">
    <property type="entry name" value="P-loop_NTPase"/>
</dbReference>
<evidence type="ECO:0000256" key="2">
    <source>
        <dbReference type="PROSITE-ProRule" id="PRU01122"/>
    </source>
</evidence>
<dbReference type="PROSITE" id="PS51786">
    <property type="entry name" value="LON_PROTEOLYTIC"/>
    <property type="match status" value="1"/>
</dbReference>
<reference evidence="4 5" key="1">
    <citation type="journal article" date="2019" name="Environ. Microbiol.">
        <title>The phytopathogenic nature of Dickeya aquatica 174/2 and the dynamic early evolution of Dickeya pathogenicity.</title>
        <authorList>
            <person name="Duprey A."/>
            <person name="Taib N."/>
            <person name="Leonard S."/>
            <person name="Garin T."/>
            <person name="Flandrois J.P."/>
            <person name="Nasser W."/>
            <person name="Brochier-Armanet C."/>
            <person name="Reverchon S."/>
        </authorList>
    </citation>
    <scope>NUCLEOTIDE SEQUENCE [LARGE SCALE GENOMIC DNA]</scope>
    <source>
        <strain evidence="4 5">NCPPB 569</strain>
    </source>
</reference>
<evidence type="ECO:0000313" key="4">
    <source>
        <dbReference type="EMBL" id="QDX29686.1"/>
    </source>
</evidence>
<dbReference type="Pfam" id="PF05362">
    <property type="entry name" value="Lon_C"/>
    <property type="match status" value="1"/>
</dbReference>
<dbReference type="InterPro" id="IPR008269">
    <property type="entry name" value="Lon_proteolytic"/>
</dbReference>
<dbReference type="GO" id="GO:0005524">
    <property type="term" value="F:ATP binding"/>
    <property type="evidence" value="ECO:0007669"/>
    <property type="project" value="InterPro"/>
</dbReference>
<dbReference type="STRING" id="568768.GCA_000406125_02368"/>
<name>A0A5B8HKA1_9GAMM</name>
<keyword evidence="2" id="KW-0378">Hydrolase</keyword>
<dbReference type="InterPro" id="IPR020568">
    <property type="entry name" value="Ribosomal_Su5_D2-typ_SF"/>
</dbReference>
<gene>
    <name evidence="4" type="ORF">Dpoa569_0001493</name>
</gene>
<dbReference type="GO" id="GO:0004176">
    <property type="term" value="F:ATP-dependent peptidase activity"/>
    <property type="evidence" value="ECO:0007669"/>
    <property type="project" value="UniProtKB-UniRule"/>
</dbReference>
<dbReference type="InterPro" id="IPR041699">
    <property type="entry name" value="AAA_32"/>
</dbReference>
<dbReference type="EC" id="3.4.21.53" evidence="2"/>
<accession>A0A5B8HKA1</accession>
<keyword evidence="5" id="KW-1185">Reference proteome</keyword>
<evidence type="ECO:0000313" key="5">
    <source>
        <dbReference type="Proteomes" id="UP000320591"/>
    </source>
</evidence>
<dbReference type="InterPro" id="IPR027065">
    <property type="entry name" value="Lon_Prtase"/>
</dbReference>
<sequence length="576" mass="64904">MTSNRLEWQQLLPDHTPYQTLFSQAAQLAPAEFSMVQPRLADALTIFCHPRSPSRFMLLKAQENNAYLAVIANAIAQLPGQQSEMPHGCRYHIDGRQISIQPAQYTDDNFAATLRCGYQEWIEPEQLFGCVRMYKDDISLQPGLLHRVNGGTLILSARTLLAQPLMWLRLKQIIIDGQYHWLSPDERRPLPVEIPSMPIDLRLIVLGDRESLGDIHDMEPELGELAIYGEFESHLQLIEPEDMVHWCSYINALCLENQLPLLTADAWPELFTLAVRYSGDQGNVPLCPQWLTHQLKHAALYAREEEITGQAIIDAVTARRWREGYLSERMQDEIELGQVLIETEGDIIGQVNGLSVLEYAGYPLMFGEPTRISCVVHPGDGELTDVERKAELGGNLHAKGMMIMQAFLISELELEQQLPFSASIVFEQSYGEVDGDSASLAELSALISALSQFPINQQLAVTGSVDQFGHVQPIGGVNEKIEGFFEVCQRRGLTGKQGVIIPATNQRHLCLLPDVIDAVREEQFHIYAVDSVAEALMLLTQVPYDDDQQPSLLAAIRERIAQLSPQERRRFPWFFR</sequence>
<dbReference type="Gene3D" id="3.40.50.300">
    <property type="entry name" value="P-loop containing nucleotide triphosphate hydrolases"/>
    <property type="match status" value="1"/>
</dbReference>